<dbReference type="InterPro" id="IPR050330">
    <property type="entry name" value="Bact_OuterMem_StrucFunc"/>
</dbReference>
<keyword evidence="7" id="KW-1185">Reference proteome</keyword>
<dbReference type="EMBL" id="BJXJ01000021">
    <property type="protein sequence ID" value="GEM76219.1"/>
    <property type="molecule type" value="Genomic_DNA"/>
</dbReference>
<evidence type="ECO:0000256" key="1">
    <source>
        <dbReference type="ARBA" id="ARBA00004442"/>
    </source>
</evidence>
<comment type="subcellular location">
    <subcellularLocation>
        <location evidence="1">Cell outer membrane</location>
    </subcellularLocation>
</comment>
<dbReference type="InterPro" id="IPR006690">
    <property type="entry name" value="OMPA-like_CS"/>
</dbReference>
<organism evidence="6 7">
    <name type="scientific">Vibrio sagamiensis NBRC 104589</name>
    <dbReference type="NCBI Taxonomy" id="1219064"/>
    <lineage>
        <taxon>Bacteria</taxon>
        <taxon>Pseudomonadati</taxon>
        <taxon>Pseudomonadota</taxon>
        <taxon>Gammaproteobacteria</taxon>
        <taxon>Vibrionales</taxon>
        <taxon>Vibrionaceae</taxon>
        <taxon>Vibrio</taxon>
    </lineage>
</organism>
<reference evidence="6 7" key="1">
    <citation type="submission" date="2019-07" db="EMBL/GenBank/DDBJ databases">
        <title>Whole genome shotgun sequence of Vibrio sagamiensis NBRC 104589.</title>
        <authorList>
            <person name="Hosoyama A."/>
            <person name="Uohara A."/>
            <person name="Ohji S."/>
            <person name="Ichikawa N."/>
        </authorList>
    </citation>
    <scope>NUCLEOTIDE SEQUENCE [LARGE SCALE GENOMIC DNA]</scope>
    <source>
        <strain evidence="6 7">NBRC 104589</strain>
    </source>
</reference>
<accession>A0A511QFY9</accession>
<evidence type="ECO:0000313" key="6">
    <source>
        <dbReference type="EMBL" id="GEM76219.1"/>
    </source>
</evidence>
<gene>
    <name evidence="6" type="ORF">VSA01S_23310</name>
</gene>
<dbReference type="InterPro" id="IPR036737">
    <property type="entry name" value="OmpA-like_sf"/>
</dbReference>
<dbReference type="PROSITE" id="PS01068">
    <property type="entry name" value="OMPA_1"/>
    <property type="match status" value="1"/>
</dbReference>
<evidence type="ECO:0000256" key="4">
    <source>
        <dbReference type="PROSITE-ProRule" id="PRU00473"/>
    </source>
</evidence>
<dbReference type="PANTHER" id="PTHR30329">
    <property type="entry name" value="STATOR ELEMENT OF FLAGELLAR MOTOR COMPLEX"/>
    <property type="match status" value="1"/>
</dbReference>
<name>A0A511QFY9_9VIBR</name>
<dbReference type="Proteomes" id="UP000321922">
    <property type="component" value="Unassembled WGS sequence"/>
</dbReference>
<sequence length="235" mass="25996">MTAWVEYTQNFEKLLSDSDTYKFDVGNGMKYCFLIVCALLAGCGSISSEIPFGGDMLDTAPSSSSQLKHPNWGNAQTYSTTPRYSVPSPRSLPNNSQGLSSLEMFLDRYQIAYETLDSGHVMVKLKEQVHFESGSVKLSLRSQDWLRQLGNYLSETSDIDVVIDGHTDSTGQATFNDGLSEKRAREVEKQLLATKLPRHRVFSRGFGEFAPQCSNATAGGKACNRRAELTLIVSQ</sequence>
<evidence type="ECO:0000256" key="2">
    <source>
        <dbReference type="ARBA" id="ARBA00023136"/>
    </source>
</evidence>
<comment type="caution">
    <text evidence="6">The sequence shown here is derived from an EMBL/GenBank/DDBJ whole genome shotgun (WGS) entry which is preliminary data.</text>
</comment>
<dbReference type="CDD" id="cd07185">
    <property type="entry name" value="OmpA_C-like"/>
    <property type="match status" value="1"/>
</dbReference>
<dbReference type="PANTHER" id="PTHR30329:SF21">
    <property type="entry name" value="LIPOPROTEIN YIAD-RELATED"/>
    <property type="match status" value="1"/>
</dbReference>
<dbReference type="InterPro" id="IPR006665">
    <property type="entry name" value="OmpA-like"/>
</dbReference>
<keyword evidence="3" id="KW-0998">Cell outer membrane</keyword>
<dbReference type="PROSITE" id="PS51123">
    <property type="entry name" value="OMPA_2"/>
    <property type="match status" value="1"/>
</dbReference>
<dbReference type="Gene3D" id="3.30.1330.60">
    <property type="entry name" value="OmpA-like domain"/>
    <property type="match status" value="1"/>
</dbReference>
<dbReference type="AlphaFoldDB" id="A0A511QFY9"/>
<evidence type="ECO:0000259" key="5">
    <source>
        <dbReference type="PROSITE" id="PS51123"/>
    </source>
</evidence>
<dbReference type="GO" id="GO:0009279">
    <property type="term" value="C:cell outer membrane"/>
    <property type="evidence" value="ECO:0007669"/>
    <property type="project" value="UniProtKB-SubCell"/>
</dbReference>
<dbReference type="PRINTS" id="PR01021">
    <property type="entry name" value="OMPADOMAIN"/>
</dbReference>
<protein>
    <submittedName>
        <fullName evidence="6">Membrane protein</fullName>
    </submittedName>
</protein>
<evidence type="ECO:0000313" key="7">
    <source>
        <dbReference type="Proteomes" id="UP000321922"/>
    </source>
</evidence>
<evidence type="ECO:0000256" key="3">
    <source>
        <dbReference type="ARBA" id="ARBA00023237"/>
    </source>
</evidence>
<dbReference type="InterPro" id="IPR006664">
    <property type="entry name" value="OMP_bac"/>
</dbReference>
<proteinExistence type="predicted"/>
<feature type="domain" description="OmpA-like" evidence="5">
    <location>
        <begin position="118"/>
        <end position="235"/>
    </location>
</feature>
<dbReference type="Pfam" id="PF00691">
    <property type="entry name" value="OmpA"/>
    <property type="match status" value="1"/>
</dbReference>
<dbReference type="SUPFAM" id="SSF103088">
    <property type="entry name" value="OmpA-like"/>
    <property type="match status" value="1"/>
</dbReference>
<keyword evidence="2 4" id="KW-0472">Membrane</keyword>